<feature type="transmembrane region" description="Helical" evidence="2">
    <location>
        <begin position="418"/>
        <end position="441"/>
    </location>
</feature>
<dbReference type="Pfam" id="PF13927">
    <property type="entry name" value="Ig_3"/>
    <property type="match status" value="1"/>
</dbReference>
<keyword evidence="2" id="KW-0472">Membrane</keyword>
<dbReference type="SUPFAM" id="SSF48726">
    <property type="entry name" value="Immunoglobulin"/>
    <property type="match status" value="1"/>
</dbReference>
<feature type="compositionally biased region" description="Low complexity" evidence="1">
    <location>
        <begin position="382"/>
        <end position="399"/>
    </location>
</feature>
<evidence type="ECO:0000256" key="2">
    <source>
        <dbReference type="SAM" id="Phobius"/>
    </source>
</evidence>
<feature type="domain" description="Ig-like" evidence="4">
    <location>
        <begin position="280"/>
        <end position="373"/>
    </location>
</feature>
<feature type="compositionally biased region" description="Basic and acidic residues" evidence="1">
    <location>
        <begin position="449"/>
        <end position="459"/>
    </location>
</feature>
<feature type="region of interest" description="Disordered" evidence="1">
    <location>
        <begin position="449"/>
        <end position="469"/>
    </location>
</feature>
<dbReference type="OrthoDB" id="6142345at2759"/>
<organism evidence="5 6">
    <name type="scientific">Crassostrea virginica</name>
    <name type="common">Eastern oyster</name>
    <dbReference type="NCBI Taxonomy" id="6565"/>
    <lineage>
        <taxon>Eukaryota</taxon>
        <taxon>Metazoa</taxon>
        <taxon>Spiralia</taxon>
        <taxon>Lophotrochozoa</taxon>
        <taxon>Mollusca</taxon>
        <taxon>Bivalvia</taxon>
        <taxon>Autobranchia</taxon>
        <taxon>Pteriomorphia</taxon>
        <taxon>Ostreida</taxon>
        <taxon>Ostreoidea</taxon>
        <taxon>Ostreidae</taxon>
        <taxon>Crassostrea</taxon>
    </lineage>
</organism>
<evidence type="ECO:0000256" key="3">
    <source>
        <dbReference type="SAM" id="SignalP"/>
    </source>
</evidence>
<reference evidence="6" key="1">
    <citation type="submission" date="2025-08" db="UniProtKB">
        <authorList>
            <consortium name="RefSeq"/>
        </authorList>
    </citation>
    <scope>IDENTIFICATION</scope>
    <source>
        <tissue evidence="6">Whole sample</tissue>
    </source>
</reference>
<dbReference type="InterPro" id="IPR013783">
    <property type="entry name" value="Ig-like_fold"/>
</dbReference>
<feature type="region of interest" description="Disordered" evidence="1">
    <location>
        <begin position="382"/>
        <end position="409"/>
    </location>
</feature>
<evidence type="ECO:0000256" key="1">
    <source>
        <dbReference type="SAM" id="MobiDB-lite"/>
    </source>
</evidence>
<dbReference type="CDD" id="cd00096">
    <property type="entry name" value="Ig"/>
    <property type="match status" value="1"/>
</dbReference>
<dbReference type="AlphaFoldDB" id="A0A8B8D612"/>
<dbReference type="PANTHER" id="PTHR45889">
    <property type="entry name" value="IG-LIKE DOMAIN-CONTAINING PROTEIN"/>
    <property type="match status" value="1"/>
</dbReference>
<proteinExistence type="predicted"/>
<feature type="signal peptide" evidence="3">
    <location>
        <begin position="1"/>
        <end position="27"/>
    </location>
</feature>
<protein>
    <submittedName>
        <fullName evidence="6">Cell adhesion molecule 2-like isoform X1</fullName>
    </submittedName>
</protein>
<dbReference type="PANTHER" id="PTHR45889:SF8">
    <property type="entry name" value="IG-LIKE DOMAIN-CONTAINING PROTEIN"/>
    <property type="match status" value="1"/>
</dbReference>
<dbReference type="InterPro" id="IPR003599">
    <property type="entry name" value="Ig_sub"/>
</dbReference>
<feature type="chain" id="PRO_5034049275" evidence="3">
    <location>
        <begin position="28"/>
        <end position="531"/>
    </location>
</feature>
<keyword evidence="2" id="KW-0812">Transmembrane</keyword>
<dbReference type="Gene3D" id="2.60.40.10">
    <property type="entry name" value="Immunoglobulins"/>
    <property type="match status" value="3"/>
</dbReference>
<feature type="domain" description="Ig-like" evidence="4">
    <location>
        <begin position="164"/>
        <end position="259"/>
    </location>
</feature>
<keyword evidence="3" id="KW-0732">Signal</keyword>
<dbReference type="InterPro" id="IPR003598">
    <property type="entry name" value="Ig_sub2"/>
</dbReference>
<dbReference type="InterPro" id="IPR007110">
    <property type="entry name" value="Ig-like_dom"/>
</dbReference>
<dbReference type="KEGG" id="cvn:111124725"/>
<dbReference type="PROSITE" id="PS50835">
    <property type="entry name" value="IG_LIKE"/>
    <property type="match status" value="2"/>
</dbReference>
<evidence type="ECO:0000313" key="6">
    <source>
        <dbReference type="RefSeq" id="XP_022323577.1"/>
    </source>
</evidence>
<dbReference type="InterPro" id="IPR036179">
    <property type="entry name" value="Ig-like_dom_sf"/>
</dbReference>
<dbReference type="SMART" id="SM00408">
    <property type="entry name" value="IGc2"/>
    <property type="match status" value="1"/>
</dbReference>
<name>A0A8B8D612_CRAVI</name>
<keyword evidence="5" id="KW-1185">Reference proteome</keyword>
<feature type="compositionally biased region" description="Polar residues" evidence="1">
    <location>
        <begin position="460"/>
        <end position="469"/>
    </location>
</feature>
<dbReference type="GeneID" id="111124725"/>
<dbReference type="SMART" id="SM00409">
    <property type="entry name" value="IG"/>
    <property type="match status" value="3"/>
</dbReference>
<evidence type="ECO:0000259" key="4">
    <source>
        <dbReference type="PROSITE" id="PS50835"/>
    </source>
</evidence>
<sequence length="531" mass="57810">MEKKMDIFQKIIYILFLWSIHLQGGDCGAVQTTASLTGTIGGPVDFTCTYTLGAGERVISGLIIWQAETQSAVFENIATFSPPGGDPPIFLTTESGLKLRNRTDLLNVTDMGSNSYSVVMRVREVECSDENKYRCSVTFIDPNLGPVLKTSETVFTAQAPGENPYNVPVPNPSNIEENMKIDLSCTANVGKPPGQIKWWRFREGITAPVLMGTSSETPQVQAGVCDYNVTFSIQPVVTKDDDQSVWRCSVDNDLLSSVSDLNKPNQETERINVYYKVGVPSITNSPNNLEYSVGSSVTLTCTAKGNPSPDTNIDKNINKYEWTFKANSEDNATVLTAVGGQLTLNNLQESQTGTYTCTAFNGFNGKVFNSSASQMLQIVKTTTTSTTTPSTIPSTAGPTGNPVTEPRLDSDGGLSGGAIAGIVIGVIVILVLIAVAVVCFCKSRQSKADSFEEPPEKPIRNNQNLSYVNTPDIVNNDKSSPFYQNEKKQYNTDMPYTDLTFDDKPRSRKPIQLYDTGLHNGPYTDVMMPSV</sequence>
<keyword evidence="2" id="KW-1133">Transmembrane helix</keyword>
<dbReference type="Proteomes" id="UP000694844">
    <property type="component" value="Chromosome 3"/>
</dbReference>
<gene>
    <name evidence="6" type="primary">LOC111124725</name>
</gene>
<evidence type="ECO:0000313" key="5">
    <source>
        <dbReference type="Proteomes" id="UP000694844"/>
    </source>
</evidence>
<dbReference type="RefSeq" id="XP_022323577.1">
    <property type="nucleotide sequence ID" value="XM_022467869.1"/>
</dbReference>
<accession>A0A8B8D612</accession>